<dbReference type="EMBL" id="JACPRF010000437">
    <property type="protein sequence ID" value="MBI2878041.1"/>
    <property type="molecule type" value="Genomic_DNA"/>
</dbReference>
<evidence type="ECO:0000256" key="1">
    <source>
        <dbReference type="SAM" id="Phobius"/>
    </source>
</evidence>
<accession>A0A932CRN1</accession>
<reference evidence="2" key="1">
    <citation type="submission" date="2020-07" db="EMBL/GenBank/DDBJ databases">
        <title>Huge and variable diversity of episymbiotic CPR bacteria and DPANN archaea in groundwater ecosystems.</title>
        <authorList>
            <person name="He C.Y."/>
            <person name="Keren R."/>
            <person name="Whittaker M."/>
            <person name="Farag I.F."/>
            <person name="Doudna J."/>
            <person name="Cate J.H.D."/>
            <person name="Banfield J.F."/>
        </authorList>
    </citation>
    <scope>NUCLEOTIDE SEQUENCE</scope>
    <source>
        <strain evidence="2">NC_groundwater_672_Ag_B-0.1um_62_36</strain>
    </source>
</reference>
<keyword evidence="1" id="KW-0812">Transmembrane</keyword>
<gene>
    <name evidence="2" type="ORF">HYY20_14285</name>
</gene>
<evidence type="ECO:0000313" key="3">
    <source>
        <dbReference type="Proteomes" id="UP000769766"/>
    </source>
</evidence>
<proteinExistence type="predicted"/>
<feature type="transmembrane region" description="Helical" evidence="1">
    <location>
        <begin position="227"/>
        <end position="247"/>
    </location>
</feature>
<feature type="transmembrane region" description="Helical" evidence="1">
    <location>
        <begin position="184"/>
        <end position="207"/>
    </location>
</feature>
<name>A0A932CRN1_UNCTE</name>
<organism evidence="2 3">
    <name type="scientific">Tectimicrobiota bacterium</name>
    <dbReference type="NCBI Taxonomy" id="2528274"/>
    <lineage>
        <taxon>Bacteria</taxon>
        <taxon>Pseudomonadati</taxon>
        <taxon>Nitrospinota/Tectimicrobiota group</taxon>
        <taxon>Candidatus Tectimicrobiota</taxon>
    </lineage>
</organism>
<sequence>MRPHHKIALCLAWAAWLILMGQEPGRAEDREEVGRLGEILIEHRPVEEQIGEGGVPISVRLKGAASAHPFNVRLFYRVEEGSFQSIPLEPAGESLRTVIPSQPRGTKLFYFLEARDRVGNRVTLPAQADAGQLYRIKFKGHASLPLLLGHIGAMFSGALLCLLGAIFSVSYLRKGGRFERISRSVAWGTLLIFIGGFPMGMAMGYAVFGQPWTGLPIGGDVTDTKTLIVFIYWLVAVLLLKGTIFQGSPGKDWVSRKTFARLTIVGTVLTALIYLIPHSI</sequence>
<feature type="transmembrane region" description="Helical" evidence="1">
    <location>
        <begin position="147"/>
        <end position="172"/>
    </location>
</feature>
<protein>
    <submittedName>
        <fullName evidence="2">Uncharacterized protein</fullName>
    </submittedName>
</protein>
<keyword evidence="1" id="KW-1133">Transmembrane helix</keyword>
<feature type="transmembrane region" description="Helical" evidence="1">
    <location>
        <begin position="259"/>
        <end position="277"/>
    </location>
</feature>
<dbReference type="AlphaFoldDB" id="A0A932CRN1"/>
<evidence type="ECO:0000313" key="2">
    <source>
        <dbReference type="EMBL" id="MBI2878041.1"/>
    </source>
</evidence>
<keyword evidence="1" id="KW-0472">Membrane</keyword>
<dbReference type="Proteomes" id="UP000769766">
    <property type="component" value="Unassembled WGS sequence"/>
</dbReference>
<comment type="caution">
    <text evidence="2">The sequence shown here is derived from an EMBL/GenBank/DDBJ whole genome shotgun (WGS) entry which is preliminary data.</text>
</comment>